<dbReference type="SMART" id="SM00903">
    <property type="entry name" value="Flavin_Reduct"/>
    <property type="match status" value="1"/>
</dbReference>
<evidence type="ECO:0000256" key="1">
    <source>
        <dbReference type="ARBA" id="ARBA00023002"/>
    </source>
</evidence>
<dbReference type="Pfam" id="PF01613">
    <property type="entry name" value="Flavin_Reduct"/>
    <property type="match status" value="1"/>
</dbReference>
<evidence type="ECO:0000313" key="3">
    <source>
        <dbReference type="EMBL" id="SES78335.1"/>
    </source>
</evidence>
<keyword evidence="4" id="KW-1185">Reference proteome</keyword>
<dbReference type="PANTHER" id="PTHR30466:SF1">
    <property type="entry name" value="FMN REDUCTASE (NADH) RUTF"/>
    <property type="match status" value="1"/>
</dbReference>
<dbReference type="Gene3D" id="2.30.110.10">
    <property type="entry name" value="Electron Transport, Fmn-binding Protein, Chain A"/>
    <property type="match status" value="1"/>
</dbReference>
<organism evidence="3 4">
    <name type="scientific">Oceanobacillus limi</name>
    <dbReference type="NCBI Taxonomy" id="930131"/>
    <lineage>
        <taxon>Bacteria</taxon>
        <taxon>Bacillati</taxon>
        <taxon>Bacillota</taxon>
        <taxon>Bacilli</taxon>
        <taxon>Bacillales</taxon>
        <taxon>Bacillaceae</taxon>
        <taxon>Oceanobacillus</taxon>
    </lineage>
</organism>
<dbReference type="PANTHER" id="PTHR30466">
    <property type="entry name" value="FLAVIN REDUCTASE"/>
    <property type="match status" value="1"/>
</dbReference>
<dbReference type="SUPFAM" id="SSF50475">
    <property type="entry name" value="FMN-binding split barrel"/>
    <property type="match status" value="1"/>
</dbReference>
<dbReference type="OrthoDB" id="9792858at2"/>
<reference evidence="3 4" key="1">
    <citation type="submission" date="2016-10" db="EMBL/GenBank/DDBJ databases">
        <authorList>
            <person name="de Groot N.N."/>
        </authorList>
    </citation>
    <scope>NUCLEOTIDE SEQUENCE [LARGE SCALE GENOMIC DNA]</scope>
    <source>
        <strain evidence="3 4">IBRC-M 10780</strain>
    </source>
</reference>
<evidence type="ECO:0000259" key="2">
    <source>
        <dbReference type="SMART" id="SM00903"/>
    </source>
</evidence>
<keyword evidence="1" id="KW-0560">Oxidoreductase</keyword>
<name>A0A1H9Z9Q2_9BACI</name>
<protein>
    <submittedName>
        <fullName evidence="3">NADH-FMN oxidoreductase RutF, flavin reductase (DIM6/NTAB) family</fullName>
    </submittedName>
</protein>
<dbReference type="GO" id="GO:0042602">
    <property type="term" value="F:riboflavin reductase (NADPH) activity"/>
    <property type="evidence" value="ECO:0007669"/>
    <property type="project" value="TreeGrafter"/>
</dbReference>
<dbReference type="Proteomes" id="UP000198618">
    <property type="component" value="Unassembled WGS sequence"/>
</dbReference>
<proteinExistence type="predicted"/>
<dbReference type="EMBL" id="FOHE01000002">
    <property type="protein sequence ID" value="SES78335.1"/>
    <property type="molecule type" value="Genomic_DNA"/>
</dbReference>
<dbReference type="InterPro" id="IPR012349">
    <property type="entry name" value="Split_barrel_FMN-bd"/>
</dbReference>
<sequence>MEDRVFRDAMGKFATGITVIALEDREEIKAMTVNAFMSISLEPKLIAISIAKKASMHDKFKITKKFGISILSDSQKELSMVFAKQVPKDREITFNMLDNAPVLDESLVTLSCQVSNTIDSGDHTIVVAEVSSLNVDAGDPLVFYQGKYREIK</sequence>
<dbReference type="RefSeq" id="WP_090866733.1">
    <property type="nucleotide sequence ID" value="NZ_FOHE01000002.1"/>
</dbReference>
<dbReference type="InterPro" id="IPR050268">
    <property type="entry name" value="NADH-dep_flavin_reductase"/>
</dbReference>
<feature type="domain" description="Flavin reductase like" evidence="2">
    <location>
        <begin position="10"/>
        <end position="150"/>
    </location>
</feature>
<dbReference type="STRING" id="930131.SAMN05216389_102160"/>
<accession>A0A1H9Z9Q2</accession>
<dbReference type="InterPro" id="IPR002563">
    <property type="entry name" value="Flavin_Rdtase-like_dom"/>
</dbReference>
<dbReference type="AlphaFoldDB" id="A0A1H9Z9Q2"/>
<gene>
    <name evidence="3" type="ORF">SAMN05216389_102160</name>
</gene>
<dbReference type="GO" id="GO:0010181">
    <property type="term" value="F:FMN binding"/>
    <property type="evidence" value="ECO:0007669"/>
    <property type="project" value="InterPro"/>
</dbReference>
<evidence type="ECO:0000313" key="4">
    <source>
        <dbReference type="Proteomes" id="UP000198618"/>
    </source>
</evidence>